<protein>
    <submittedName>
        <fullName evidence="1">Uncharacterized protein</fullName>
    </submittedName>
</protein>
<sequence length="52" mass="5592">MKSTTSTGVYTIPSASACFLKPMRKNFSYSSAITCCLPSALVTSPARRRTDS</sequence>
<name>A0A655FZF4_MYCTX</name>
<dbReference type="AlphaFoldDB" id="A0A655FZF4"/>
<gene>
    <name evidence="1" type="ORF">ERS007661_04539</name>
</gene>
<evidence type="ECO:0000313" key="1">
    <source>
        <dbReference type="EMBL" id="CNX24455.1"/>
    </source>
</evidence>
<accession>A0A655FZF4</accession>
<proteinExistence type="predicted"/>
<organism evidence="1 2">
    <name type="scientific">Mycobacterium tuberculosis</name>
    <dbReference type="NCBI Taxonomy" id="1773"/>
    <lineage>
        <taxon>Bacteria</taxon>
        <taxon>Bacillati</taxon>
        <taxon>Actinomycetota</taxon>
        <taxon>Actinomycetes</taxon>
        <taxon>Mycobacteriales</taxon>
        <taxon>Mycobacteriaceae</taxon>
        <taxon>Mycobacterium</taxon>
        <taxon>Mycobacterium tuberculosis complex</taxon>
    </lineage>
</organism>
<dbReference type="Proteomes" id="UP000039217">
    <property type="component" value="Unassembled WGS sequence"/>
</dbReference>
<dbReference type="EMBL" id="CQQC01002853">
    <property type="protein sequence ID" value="CNX24455.1"/>
    <property type="molecule type" value="Genomic_DNA"/>
</dbReference>
<reference evidence="1 2" key="1">
    <citation type="submission" date="2015-03" db="EMBL/GenBank/DDBJ databases">
        <authorList>
            <consortium name="Pathogen Informatics"/>
        </authorList>
    </citation>
    <scope>NUCLEOTIDE SEQUENCE [LARGE SCALE GENOMIC DNA]</scope>
    <source>
        <strain evidence="1 2">D00501624</strain>
    </source>
</reference>
<dbReference type="PROSITE" id="PS51257">
    <property type="entry name" value="PROKAR_LIPOPROTEIN"/>
    <property type="match status" value="1"/>
</dbReference>
<evidence type="ECO:0000313" key="2">
    <source>
        <dbReference type="Proteomes" id="UP000039217"/>
    </source>
</evidence>